<dbReference type="Proteomes" id="UP000321532">
    <property type="component" value="Unassembled WGS sequence"/>
</dbReference>
<proteinExistence type="predicted"/>
<feature type="compositionally biased region" description="Basic and acidic residues" evidence="1">
    <location>
        <begin position="83"/>
        <end position="92"/>
    </location>
</feature>
<evidence type="ECO:0008006" key="5">
    <source>
        <dbReference type="Google" id="ProtNLM"/>
    </source>
</evidence>
<dbReference type="AlphaFoldDB" id="A0A512B3U8"/>
<keyword evidence="4" id="KW-1185">Reference proteome</keyword>
<evidence type="ECO:0000256" key="2">
    <source>
        <dbReference type="SAM" id="SignalP"/>
    </source>
</evidence>
<protein>
    <recommendedName>
        <fullName evidence="5">Lipoprotein</fullName>
    </recommendedName>
</protein>
<accession>A0A512B3U8</accession>
<feature type="chain" id="PRO_5022178044" description="Lipoprotein" evidence="2">
    <location>
        <begin position="23"/>
        <end position="122"/>
    </location>
</feature>
<gene>
    <name evidence="3" type="ORF">AAE02nite_42980</name>
</gene>
<organism evidence="3 4">
    <name type="scientific">Adhaeribacter aerolatus</name>
    <dbReference type="NCBI Taxonomy" id="670289"/>
    <lineage>
        <taxon>Bacteria</taxon>
        <taxon>Pseudomonadati</taxon>
        <taxon>Bacteroidota</taxon>
        <taxon>Cytophagia</taxon>
        <taxon>Cytophagales</taxon>
        <taxon>Hymenobacteraceae</taxon>
        <taxon>Adhaeribacter</taxon>
    </lineage>
</organism>
<evidence type="ECO:0000256" key="1">
    <source>
        <dbReference type="SAM" id="MobiDB-lite"/>
    </source>
</evidence>
<dbReference type="EMBL" id="BJYS01000042">
    <property type="protein sequence ID" value="GEO06634.1"/>
    <property type="molecule type" value="Genomic_DNA"/>
</dbReference>
<dbReference type="PROSITE" id="PS51257">
    <property type="entry name" value="PROKAR_LIPOPROTEIN"/>
    <property type="match status" value="1"/>
</dbReference>
<sequence>MKKMAYILLISLAFLGSACGGAGQNAQAPKEGYGANESGLEDDNQAGAGQVDDNQRGADASSSGGTMNNTATADSMHAPGRVNETEAARATEKTQQQVGSSVTRGETNESKSRTTENREIKE</sequence>
<evidence type="ECO:0000313" key="3">
    <source>
        <dbReference type="EMBL" id="GEO06634.1"/>
    </source>
</evidence>
<reference evidence="3 4" key="1">
    <citation type="submission" date="2019-07" db="EMBL/GenBank/DDBJ databases">
        <title>Whole genome shotgun sequence of Adhaeribacter aerolatus NBRC 106133.</title>
        <authorList>
            <person name="Hosoyama A."/>
            <person name="Uohara A."/>
            <person name="Ohji S."/>
            <person name="Ichikawa N."/>
        </authorList>
    </citation>
    <scope>NUCLEOTIDE SEQUENCE [LARGE SCALE GENOMIC DNA]</scope>
    <source>
        <strain evidence="3 4">NBRC 106133</strain>
    </source>
</reference>
<name>A0A512B3U8_9BACT</name>
<feature type="region of interest" description="Disordered" evidence="1">
    <location>
        <begin position="20"/>
        <end position="122"/>
    </location>
</feature>
<feature type="signal peptide" evidence="2">
    <location>
        <begin position="1"/>
        <end position="22"/>
    </location>
</feature>
<comment type="caution">
    <text evidence="3">The sequence shown here is derived from an EMBL/GenBank/DDBJ whole genome shotgun (WGS) entry which is preliminary data.</text>
</comment>
<dbReference type="RefSeq" id="WP_146903089.1">
    <property type="nucleotide sequence ID" value="NZ_BJYS01000042.1"/>
</dbReference>
<feature type="compositionally biased region" description="Basic and acidic residues" evidence="1">
    <location>
        <begin position="106"/>
        <end position="122"/>
    </location>
</feature>
<feature type="compositionally biased region" description="Polar residues" evidence="1">
    <location>
        <begin position="93"/>
        <end position="105"/>
    </location>
</feature>
<keyword evidence="2" id="KW-0732">Signal</keyword>
<feature type="compositionally biased region" description="Polar residues" evidence="1">
    <location>
        <begin position="60"/>
        <end position="73"/>
    </location>
</feature>
<evidence type="ECO:0000313" key="4">
    <source>
        <dbReference type="Proteomes" id="UP000321532"/>
    </source>
</evidence>
<dbReference type="OrthoDB" id="9851629at2"/>